<gene>
    <name evidence="2" type="ordered locus">Cyan7425_3288</name>
</gene>
<feature type="signal peptide" evidence="1">
    <location>
        <begin position="1"/>
        <end position="33"/>
    </location>
</feature>
<evidence type="ECO:0000313" key="2">
    <source>
        <dbReference type="EMBL" id="ACL45613.1"/>
    </source>
</evidence>
<name>B8HP26_CYAP4</name>
<dbReference type="InterPro" id="IPR025478">
    <property type="entry name" value="COP23"/>
</dbReference>
<dbReference type="eggNOG" id="COG2335">
    <property type="taxonomic scope" value="Bacteria"/>
</dbReference>
<dbReference type="EMBL" id="CP001344">
    <property type="protein sequence ID" value="ACL45613.1"/>
    <property type="molecule type" value="Genomic_DNA"/>
</dbReference>
<protein>
    <recommendedName>
        <fullName evidence="3">Circadian oscillating protein COP23</fullName>
    </recommendedName>
</protein>
<dbReference type="AlphaFoldDB" id="B8HP26"/>
<sequence>MFKPFLTALTTGCTLAWGLALGIALLPTHSVQAQGVKFFCDEANAIPTTTARTAQGNVAIIRWASTLGDNYDPLTRCRQVSARFQSFYDQRLLRFLTTGRMNGQNVVCVALKRGEDCIRPNGLLFTLKPGSNPRNTLLQLVNVSNKVGGPLYESSAERVYLDMDQVLNPPETIASPSPEPAPTSP</sequence>
<dbReference type="OrthoDB" id="490444at2"/>
<reference evidence="2" key="1">
    <citation type="submission" date="2009-01" db="EMBL/GenBank/DDBJ databases">
        <title>Complete sequence of chromosome Cyanothece sp. PCC 7425.</title>
        <authorList>
            <consortium name="US DOE Joint Genome Institute"/>
            <person name="Lucas S."/>
            <person name="Copeland A."/>
            <person name="Lapidus A."/>
            <person name="Glavina del Rio T."/>
            <person name="Dalin E."/>
            <person name="Tice H."/>
            <person name="Bruce D."/>
            <person name="Goodwin L."/>
            <person name="Pitluck S."/>
            <person name="Sims D."/>
            <person name="Meineke L."/>
            <person name="Brettin T."/>
            <person name="Detter J.C."/>
            <person name="Han C."/>
            <person name="Larimer F."/>
            <person name="Land M."/>
            <person name="Hauser L."/>
            <person name="Kyrpides N."/>
            <person name="Ovchinnikova G."/>
            <person name="Liberton M."/>
            <person name="Stoeckel J."/>
            <person name="Banerjee A."/>
            <person name="Singh A."/>
            <person name="Page L."/>
            <person name="Sato H."/>
            <person name="Zhao L."/>
            <person name="Sherman L."/>
            <person name="Pakrasi H."/>
            <person name="Richardson P."/>
        </authorList>
    </citation>
    <scope>NUCLEOTIDE SEQUENCE</scope>
    <source>
        <strain evidence="2">PCC 7425</strain>
    </source>
</reference>
<dbReference type="KEGG" id="cyn:Cyan7425_3288"/>
<organism evidence="2">
    <name type="scientific">Cyanothece sp. (strain PCC 7425 / ATCC 29141)</name>
    <dbReference type="NCBI Taxonomy" id="395961"/>
    <lineage>
        <taxon>Bacteria</taxon>
        <taxon>Bacillati</taxon>
        <taxon>Cyanobacteriota</taxon>
        <taxon>Cyanophyceae</taxon>
        <taxon>Gomontiellales</taxon>
        <taxon>Cyanothecaceae</taxon>
        <taxon>Cyanothece</taxon>
    </lineage>
</organism>
<dbReference type="STRING" id="395961.Cyan7425_3288"/>
<evidence type="ECO:0008006" key="3">
    <source>
        <dbReference type="Google" id="ProtNLM"/>
    </source>
</evidence>
<feature type="chain" id="PRO_5002873352" description="Circadian oscillating protein COP23" evidence="1">
    <location>
        <begin position="34"/>
        <end position="185"/>
    </location>
</feature>
<dbReference type="Pfam" id="PF14218">
    <property type="entry name" value="COP23"/>
    <property type="match status" value="1"/>
</dbReference>
<dbReference type="HOGENOM" id="CLU_101369_1_1_3"/>
<keyword evidence="1" id="KW-0732">Signal</keyword>
<proteinExistence type="predicted"/>
<evidence type="ECO:0000256" key="1">
    <source>
        <dbReference type="SAM" id="SignalP"/>
    </source>
</evidence>
<accession>B8HP26</accession>